<evidence type="ECO:0000313" key="4">
    <source>
        <dbReference type="EMBL" id="CAF0967238.1"/>
    </source>
</evidence>
<dbReference type="GO" id="GO:0010181">
    <property type="term" value="F:FMN binding"/>
    <property type="evidence" value="ECO:0007669"/>
    <property type="project" value="TreeGrafter"/>
</dbReference>
<dbReference type="EMBL" id="CAJNOC010003089">
    <property type="protein sequence ID" value="CAF0967238.1"/>
    <property type="molecule type" value="Genomic_DNA"/>
</dbReference>
<protein>
    <recommendedName>
        <fullName evidence="3">Flavoprotein domain-containing protein</fullName>
    </recommendedName>
</protein>
<dbReference type="PANTHER" id="PTHR14359:SF6">
    <property type="entry name" value="PHOSPHOPANTOTHENOYLCYSTEINE DECARBOXYLASE"/>
    <property type="match status" value="1"/>
</dbReference>
<dbReference type="GO" id="GO:0015937">
    <property type="term" value="P:coenzyme A biosynthetic process"/>
    <property type="evidence" value="ECO:0007669"/>
    <property type="project" value="UniProtKB-KW"/>
</dbReference>
<dbReference type="AlphaFoldDB" id="A0A814EH36"/>
<accession>A0A814EH36</accession>
<proteinExistence type="inferred from homology"/>
<dbReference type="Gene3D" id="3.40.50.1950">
    <property type="entry name" value="Flavin prenyltransferase-like"/>
    <property type="match status" value="1"/>
</dbReference>
<evidence type="ECO:0000256" key="1">
    <source>
        <dbReference type="ARBA" id="ARBA00022993"/>
    </source>
</evidence>
<keyword evidence="5" id="KW-1185">Reference proteome</keyword>
<dbReference type="Proteomes" id="UP000663879">
    <property type="component" value="Unassembled WGS sequence"/>
</dbReference>
<dbReference type="GO" id="GO:0071513">
    <property type="term" value="C:phosphopantothenoylcysteine decarboxylase complex"/>
    <property type="evidence" value="ECO:0007669"/>
    <property type="project" value="TreeGrafter"/>
</dbReference>
<feature type="domain" description="Flavoprotein" evidence="3">
    <location>
        <begin position="13"/>
        <end position="217"/>
    </location>
</feature>
<dbReference type="OrthoDB" id="1532798at2759"/>
<organism evidence="4 5">
    <name type="scientific">Brachionus calyciflorus</name>
    <dbReference type="NCBI Taxonomy" id="104777"/>
    <lineage>
        <taxon>Eukaryota</taxon>
        <taxon>Metazoa</taxon>
        <taxon>Spiralia</taxon>
        <taxon>Gnathifera</taxon>
        <taxon>Rotifera</taxon>
        <taxon>Eurotatoria</taxon>
        <taxon>Monogononta</taxon>
        <taxon>Pseudotrocha</taxon>
        <taxon>Ploima</taxon>
        <taxon>Brachionidae</taxon>
        <taxon>Brachionus</taxon>
    </lineage>
</organism>
<dbReference type="Pfam" id="PF02441">
    <property type="entry name" value="Flavoprotein"/>
    <property type="match status" value="1"/>
</dbReference>
<comment type="caution">
    <text evidence="4">The sequence shown here is derived from an EMBL/GenBank/DDBJ whole genome shotgun (WGS) entry which is preliminary data.</text>
</comment>
<gene>
    <name evidence="4" type="ORF">OXX778_LOCUS14729</name>
</gene>
<evidence type="ECO:0000259" key="3">
    <source>
        <dbReference type="Pfam" id="PF02441"/>
    </source>
</evidence>
<keyword evidence="1" id="KW-0173">Coenzyme A biosynthesis</keyword>
<dbReference type="SUPFAM" id="SSF52507">
    <property type="entry name" value="Homo-oligomeric flavin-containing Cys decarboxylases, HFCD"/>
    <property type="match status" value="1"/>
</dbReference>
<name>A0A814EH36_9BILA</name>
<dbReference type="InterPro" id="IPR036551">
    <property type="entry name" value="Flavin_trans-like"/>
</dbReference>
<comment type="similarity">
    <text evidence="2">Belongs to the HFCD (homooligomeric flavin containing Cys decarboxylase) superfamily.</text>
</comment>
<dbReference type="PANTHER" id="PTHR14359">
    <property type="entry name" value="HOMO-OLIGOMERIC FLAVIN CONTAINING CYS DECARBOXYLASE FAMILY"/>
    <property type="match status" value="1"/>
</dbReference>
<dbReference type="GO" id="GO:0004633">
    <property type="term" value="F:phosphopantothenoylcysteine decarboxylase activity"/>
    <property type="evidence" value="ECO:0007669"/>
    <property type="project" value="TreeGrafter"/>
</dbReference>
<sequence>MSNNFVSKPRNLNLLIGVTGSVATIKLDELIDGFVKKFIHINICIIATKNSLHFIEDFLKFNQKYPILQDRHKLLKSLDSQEPVIFSFSDEDEWSSWSKRNDPVLHIELRKWADVFLIAPLGANTLAKISNGICDNLLTSVARAWDIENINSKPVIVCPAMNTCMFKHPVTKTQLTILSDQFGFTIIDPIEKILMCGDSGIGAMAKTDDIIQKTYDFLKLKNLF</sequence>
<reference evidence="4" key="1">
    <citation type="submission" date="2021-02" db="EMBL/GenBank/DDBJ databases">
        <authorList>
            <person name="Nowell W R."/>
        </authorList>
    </citation>
    <scope>NUCLEOTIDE SEQUENCE</scope>
    <source>
        <strain evidence="4">Ploen Becks lab</strain>
    </source>
</reference>
<evidence type="ECO:0000313" key="5">
    <source>
        <dbReference type="Proteomes" id="UP000663879"/>
    </source>
</evidence>
<dbReference type="InterPro" id="IPR003382">
    <property type="entry name" value="Flavoprotein"/>
</dbReference>
<evidence type="ECO:0000256" key="2">
    <source>
        <dbReference type="ARBA" id="ARBA00038350"/>
    </source>
</evidence>